<dbReference type="EMBL" id="VIBQ01001224">
    <property type="protein sequence ID" value="KAC5895912.1"/>
    <property type="molecule type" value="Genomic_DNA"/>
</dbReference>
<dbReference type="AlphaFoldDB" id="A0A5N6L6E8"/>
<reference evidence="2 3" key="1">
    <citation type="submission" date="2019-06" db="EMBL/GenBank/DDBJ databases">
        <title>A chromosomal-level reference genome of Carpinus fangiana (Coryloideae, Betulaceae).</title>
        <authorList>
            <person name="Yang X."/>
            <person name="Wang Z."/>
            <person name="Zhang L."/>
            <person name="Hao G."/>
            <person name="Liu J."/>
            <person name="Yang Y."/>
        </authorList>
    </citation>
    <scope>NUCLEOTIDE SEQUENCE [LARGE SCALE GENOMIC DNA]</scope>
    <source>
        <strain evidence="2">Cfa_2016G</strain>
        <tissue evidence="2">Leaf</tissue>
    </source>
</reference>
<feature type="region of interest" description="Disordered" evidence="1">
    <location>
        <begin position="1"/>
        <end position="21"/>
    </location>
</feature>
<name>A0A5N6L6E8_9ROSI</name>
<evidence type="ECO:0000313" key="2">
    <source>
        <dbReference type="EMBL" id="KAC5895912.1"/>
    </source>
</evidence>
<accession>A0A5N6L6E8</accession>
<proteinExistence type="predicted"/>
<protein>
    <submittedName>
        <fullName evidence="2">Uncharacterized protein</fullName>
    </submittedName>
</protein>
<organism evidence="2 3">
    <name type="scientific">Carpinus fangiana</name>
    <dbReference type="NCBI Taxonomy" id="176857"/>
    <lineage>
        <taxon>Eukaryota</taxon>
        <taxon>Viridiplantae</taxon>
        <taxon>Streptophyta</taxon>
        <taxon>Embryophyta</taxon>
        <taxon>Tracheophyta</taxon>
        <taxon>Spermatophyta</taxon>
        <taxon>Magnoliopsida</taxon>
        <taxon>eudicotyledons</taxon>
        <taxon>Gunneridae</taxon>
        <taxon>Pentapetalae</taxon>
        <taxon>rosids</taxon>
        <taxon>fabids</taxon>
        <taxon>Fagales</taxon>
        <taxon>Betulaceae</taxon>
        <taxon>Carpinus</taxon>
    </lineage>
</organism>
<sequence>MLHLQQFSATPPPTPSSETPAAPLAAQLSVSLPLVTQSHSLSLSLASRRSISRSPATALSPARWPPLSLPFASRRSLSGLSSLLVAALRPLPLSLLFALSLRNL</sequence>
<keyword evidence="3" id="KW-1185">Reference proteome</keyword>
<dbReference type="Proteomes" id="UP000327013">
    <property type="component" value="Unassembled WGS sequence"/>
</dbReference>
<evidence type="ECO:0000313" key="3">
    <source>
        <dbReference type="Proteomes" id="UP000327013"/>
    </source>
</evidence>
<gene>
    <name evidence="2" type="ORF">FH972_027241</name>
</gene>
<comment type="caution">
    <text evidence="2">The sequence shown here is derived from an EMBL/GenBank/DDBJ whole genome shotgun (WGS) entry which is preliminary data.</text>
</comment>
<evidence type="ECO:0000256" key="1">
    <source>
        <dbReference type="SAM" id="MobiDB-lite"/>
    </source>
</evidence>